<sequence length="92" mass="9524">MPVILRLRGPGGVPRVGRVWGIGLVAGACSFAAYAFVVWAMTQAPIALVAAVRETSILVAVLIGWLAFGKGLDRQKLAAALLIVAGVGLTRI</sequence>
<feature type="transmembrane region" description="Helical" evidence="1">
    <location>
        <begin position="20"/>
        <end position="40"/>
    </location>
</feature>
<evidence type="ECO:0000313" key="4">
    <source>
        <dbReference type="Proteomes" id="UP000199585"/>
    </source>
</evidence>
<dbReference type="PROSITE" id="PS51257">
    <property type="entry name" value="PROKAR_LIPOPROTEIN"/>
    <property type="match status" value="1"/>
</dbReference>
<proteinExistence type="predicted"/>
<accession>A0A1H8GAE7</accession>
<dbReference type="Pfam" id="PF00892">
    <property type="entry name" value="EamA"/>
    <property type="match status" value="1"/>
</dbReference>
<dbReference type="InterPro" id="IPR037185">
    <property type="entry name" value="EmrE-like"/>
</dbReference>
<name>A0A1H8GAE7_9RHOB</name>
<dbReference type="InterPro" id="IPR000620">
    <property type="entry name" value="EamA_dom"/>
</dbReference>
<feature type="transmembrane region" description="Helical" evidence="1">
    <location>
        <begin position="46"/>
        <end position="68"/>
    </location>
</feature>
<dbReference type="Gene3D" id="1.10.3730.20">
    <property type="match status" value="1"/>
</dbReference>
<keyword evidence="4" id="KW-1185">Reference proteome</keyword>
<dbReference type="EMBL" id="FOCI01000015">
    <property type="protein sequence ID" value="SEN40725.1"/>
    <property type="molecule type" value="Genomic_DNA"/>
</dbReference>
<dbReference type="STRING" id="245187.SAMN04488003_11560"/>
<keyword evidence="1" id="KW-1133">Transmembrane helix</keyword>
<organism evidence="3 4">
    <name type="scientific">Loktanella fryxellensis</name>
    <dbReference type="NCBI Taxonomy" id="245187"/>
    <lineage>
        <taxon>Bacteria</taxon>
        <taxon>Pseudomonadati</taxon>
        <taxon>Pseudomonadota</taxon>
        <taxon>Alphaproteobacteria</taxon>
        <taxon>Rhodobacterales</taxon>
        <taxon>Roseobacteraceae</taxon>
        <taxon>Loktanella</taxon>
    </lineage>
</organism>
<keyword evidence="1" id="KW-0812">Transmembrane</keyword>
<gene>
    <name evidence="3" type="ORF">SAMN04488003_11560</name>
</gene>
<dbReference type="SUPFAM" id="SSF103481">
    <property type="entry name" value="Multidrug resistance efflux transporter EmrE"/>
    <property type="match status" value="1"/>
</dbReference>
<evidence type="ECO:0000259" key="2">
    <source>
        <dbReference type="Pfam" id="PF00892"/>
    </source>
</evidence>
<protein>
    <submittedName>
        <fullName evidence="3">EamA-like transporter family protein</fullName>
    </submittedName>
</protein>
<dbReference type="AlphaFoldDB" id="A0A1H8GAE7"/>
<feature type="domain" description="EamA" evidence="2">
    <location>
        <begin position="17"/>
        <end position="90"/>
    </location>
</feature>
<dbReference type="GO" id="GO:0016020">
    <property type="term" value="C:membrane"/>
    <property type="evidence" value="ECO:0007669"/>
    <property type="project" value="InterPro"/>
</dbReference>
<dbReference type="Proteomes" id="UP000199585">
    <property type="component" value="Unassembled WGS sequence"/>
</dbReference>
<evidence type="ECO:0000313" key="3">
    <source>
        <dbReference type="EMBL" id="SEN40725.1"/>
    </source>
</evidence>
<reference evidence="3 4" key="1">
    <citation type="submission" date="2016-10" db="EMBL/GenBank/DDBJ databases">
        <authorList>
            <person name="de Groot N.N."/>
        </authorList>
    </citation>
    <scope>NUCLEOTIDE SEQUENCE [LARGE SCALE GENOMIC DNA]</scope>
    <source>
        <strain evidence="3 4">DSM 16213</strain>
    </source>
</reference>
<keyword evidence="1" id="KW-0472">Membrane</keyword>
<evidence type="ECO:0000256" key="1">
    <source>
        <dbReference type="SAM" id="Phobius"/>
    </source>
</evidence>